<organism evidence="1 2">
    <name type="scientific">Empedobacter brevis</name>
    <dbReference type="NCBI Taxonomy" id="247"/>
    <lineage>
        <taxon>Bacteria</taxon>
        <taxon>Pseudomonadati</taxon>
        <taxon>Bacteroidota</taxon>
        <taxon>Flavobacteriia</taxon>
        <taxon>Flavobacteriales</taxon>
        <taxon>Weeksellaceae</taxon>
        <taxon>Empedobacter</taxon>
    </lineage>
</organism>
<evidence type="ECO:0000313" key="1">
    <source>
        <dbReference type="EMBL" id="MDM1072289.1"/>
    </source>
</evidence>
<comment type="caution">
    <text evidence="1">The sequence shown here is derived from an EMBL/GenBank/DDBJ whole genome shotgun (WGS) entry which is preliminary data.</text>
</comment>
<name>A0AAJ1V7F9_9FLAO</name>
<gene>
    <name evidence="1" type="ORF">HX001_07255</name>
</gene>
<accession>A0AAJ1V7F9</accession>
<reference evidence="1" key="1">
    <citation type="submission" date="2020-06" db="EMBL/GenBank/DDBJ databases">
        <authorList>
            <person name="Dong N."/>
        </authorList>
    </citation>
    <scope>NUCLEOTIDE SEQUENCE</scope>
    <source>
        <strain evidence="1">R655-4</strain>
    </source>
</reference>
<evidence type="ECO:0000313" key="2">
    <source>
        <dbReference type="Proteomes" id="UP001170959"/>
    </source>
</evidence>
<proteinExistence type="predicted"/>
<protein>
    <submittedName>
        <fullName evidence="1">Uncharacterized protein</fullName>
    </submittedName>
</protein>
<dbReference type="EMBL" id="JACAGJ010000003">
    <property type="protein sequence ID" value="MDM1072289.1"/>
    <property type="molecule type" value="Genomic_DNA"/>
</dbReference>
<sequence length="155" mass="18011">MNKMILVFFLTCLGCNNLNNEESGIYTTITKKENNSIFLEINNKSDVELNIMIPKNKFLCHNFINSINTKYKNYISINLTGEEEVFEVVEGAIATPRIEDQYQLISIKPEHTYKGYFFIPTETSPCSSYHKINDKYIGVYLFKDKIISKSNFIHK</sequence>
<dbReference type="AlphaFoldDB" id="A0AAJ1V7F9"/>
<dbReference type="Proteomes" id="UP001170959">
    <property type="component" value="Unassembled WGS sequence"/>
</dbReference>
<reference evidence="1" key="2">
    <citation type="journal article" date="2022" name="Sci. Total Environ.">
        <title>Prevalence, transmission, and molecular epidemiology of tet(X)-positive bacteria among humans, animals, and environmental niches in China: An epidemiological, and genomic-based study.</title>
        <authorList>
            <person name="Dong N."/>
            <person name="Zeng Y."/>
            <person name="Cai C."/>
            <person name="Sun C."/>
            <person name="Lu J."/>
            <person name="Liu C."/>
            <person name="Zhou H."/>
            <person name="Sun Q."/>
            <person name="Shu L."/>
            <person name="Wang H."/>
            <person name="Wang Y."/>
            <person name="Wang S."/>
            <person name="Wu C."/>
            <person name="Chan E.W."/>
            <person name="Chen G."/>
            <person name="Shen Z."/>
            <person name="Chen S."/>
            <person name="Zhang R."/>
        </authorList>
    </citation>
    <scope>NUCLEOTIDE SEQUENCE</scope>
    <source>
        <strain evidence="1">R655-4</strain>
    </source>
</reference>
<dbReference type="RefSeq" id="WP_286492591.1">
    <property type="nucleotide sequence ID" value="NZ_DAMCAC010000004.1"/>
</dbReference>